<feature type="domain" description="Carrier" evidence="14">
    <location>
        <begin position="1392"/>
        <end position="1467"/>
    </location>
</feature>
<evidence type="ECO:0000256" key="13">
    <source>
        <dbReference type="ARBA" id="ARBA00066981"/>
    </source>
</evidence>
<dbReference type="InterPro" id="IPR016035">
    <property type="entry name" value="Acyl_Trfase/lysoPLipase"/>
</dbReference>
<dbReference type="InterPro" id="IPR032821">
    <property type="entry name" value="PKS_assoc"/>
</dbReference>
<dbReference type="CDD" id="cd08952">
    <property type="entry name" value="KR_1_SDR_x"/>
    <property type="match status" value="1"/>
</dbReference>
<dbReference type="SMART" id="SM00823">
    <property type="entry name" value="PKS_PP"/>
    <property type="match status" value="1"/>
</dbReference>
<dbReference type="Pfam" id="PF02801">
    <property type="entry name" value="Ketoacyl-synt_C"/>
    <property type="match status" value="1"/>
</dbReference>
<evidence type="ECO:0000256" key="9">
    <source>
        <dbReference type="ARBA" id="ARBA00052442"/>
    </source>
</evidence>
<comment type="catalytic activity">
    <reaction evidence="9">
        <text>6 (S)-methylmalonyl-CoA + propanoyl-CoA + 6 NADPH + 12 H(+) = 6-deoxyerythronolide B + 6 CO2 + 6 NADP(+) + 7 CoA + H2O</text>
        <dbReference type="Rhea" id="RHEA:23068"/>
        <dbReference type="ChEBI" id="CHEBI:15377"/>
        <dbReference type="ChEBI" id="CHEBI:15378"/>
        <dbReference type="ChEBI" id="CHEBI:16089"/>
        <dbReference type="ChEBI" id="CHEBI:16526"/>
        <dbReference type="ChEBI" id="CHEBI:57287"/>
        <dbReference type="ChEBI" id="CHEBI:57327"/>
        <dbReference type="ChEBI" id="CHEBI:57392"/>
        <dbReference type="ChEBI" id="CHEBI:57783"/>
        <dbReference type="ChEBI" id="CHEBI:58349"/>
        <dbReference type="EC" id="2.3.1.94"/>
    </reaction>
</comment>
<dbReference type="InterPro" id="IPR014030">
    <property type="entry name" value="Ketoacyl_synth_N"/>
</dbReference>
<dbReference type="SUPFAM" id="SSF53901">
    <property type="entry name" value="Thiolase-like"/>
    <property type="match status" value="1"/>
</dbReference>
<dbReference type="Proteomes" id="UP000063699">
    <property type="component" value="Chromosome"/>
</dbReference>
<dbReference type="GO" id="GO:0047879">
    <property type="term" value="F:erythronolide synthase activity"/>
    <property type="evidence" value="ECO:0007669"/>
    <property type="project" value="UniProtKB-EC"/>
</dbReference>
<dbReference type="Gene3D" id="3.40.366.10">
    <property type="entry name" value="Malonyl-Coenzyme A Acyl Carrier Protein, domain 2"/>
    <property type="match status" value="1"/>
</dbReference>
<keyword evidence="7" id="KW-0511">Multifunctional enzyme</keyword>
<dbReference type="SUPFAM" id="SSF55048">
    <property type="entry name" value="Probable ACP-binding domain of malonyl-CoA ACP transacylase"/>
    <property type="match status" value="1"/>
</dbReference>
<evidence type="ECO:0000256" key="1">
    <source>
        <dbReference type="ARBA" id="ARBA00001957"/>
    </source>
</evidence>
<keyword evidence="3" id="KW-0597">Phosphoprotein</keyword>
<dbReference type="GO" id="GO:0031177">
    <property type="term" value="F:phosphopantetheine binding"/>
    <property type="evidence" value="ECO:0007669"/>
    <property type="project" value="InterPro"/>
</dbReference>
<comment type="pathway">
    <text evidence="11">Antibiotic biosynthesis; erythromycin biosynthesis.</text>
</comment>
<dbReference type="Pfam" id="PF00550">
    <property type="entry name" value="PP-binding"/>
    <property type="match status" value="1"/>
</dbReference>
<evidence type="ECO:0000256" key="6">
    <source>
        <dbReference type="ARBA" id="ARBA00023194"/>
    </source>
</evidence>
<evidence type="ECO:0000313" key="17">
    <source>
        <dbReference type="Proteomes" id="UP000063699"/>
    </source>
</evidence>
<comment type="cofactor">
    <cofactor evidence="1">
        <name>pantetheine 4'-phosphate</name>
        <dbReference type="ChEBI" id="CHEBI:47942"/>
    </cofactor>
</comment>
<feature type="domain" description="Ketosynthase family 3 (KS3)" evidence="15">
    <location>
        <begin position="33"/>
        <end position="459"/>
    </location>
</feature>
<keyword evidence="6" id="KW-0045">Antibiotic biosynthesis</keyword>
<dbReference type="InterPro" id="IPR036299">
    <property type="entry name" value="Polyketide_synth_docking_sf"/>
</dbReference>
<dbReference type="SUPFAM" id="SSF51735">
    <property type="entry name" value="NAD(P)-binding Rossmann-fold domains"/>
    <property type="match status" value="2"/>
</dbReference>
<dbReference type="GO" id="GO:0006633">
    <property type="term" value="P:fatty acid biosynthetic process"/>
    <property type="evidence" value="ECO:0007669"/>
    <property type="project" value="InterPro"/>
</dbReference>
<dbReference type="SMART" id="SM00825">
    <property type="entry name" value="PKS_KS"/>
    <property type="match status" value="1"/>
</dbReference>
<dbReference type="Gene3D" id="3.40.50.720">
    <property type="entry name" value="NAD(P)-binding Rossmann-like Domain"/>
    <property type="match status" value="1"/>
</dbReference>
<dbReference type="PROSITE" id="PS00606">
    <property type="entry name" value="KS3_1"/>
    <property type="match status" value="1"/>
</dbReference>
<dbReference type="InterPro" id="IPR006162">
    <property type="entry name" value="Ppantetheine_attach_site"/>
</dbReference>
<organism evidence="16 17">
    <name type="scientific">Kibdelosporangium phytohabitans</name>
    <dbReference type="NCBI Taxonomy" id="860235"/>
    <lineage>
        <taxon>Bacteria</taxon>
        <taxon>Bacillati</taxon>
        <taxon>Actinomycetota</taxon>
        <taxon>Actinomycetes</taxon>
        <taxon>Pseudonocardiales</taxon>
        <taxon>Pseudonocardiaceae</taxon>
        <taxon>Kibdelosporangium</taxon>
    </lineage>
</organism>
<dbReference type="Pfam" id="PF08659">
    <property type="entry name" value="KR"/>
    <property type="match status" value="1"/>
</dbReference>
<dbReference type="CDD" id="cd00833">
    <property type="entry name" value="PKS"/>
    <property type="match status" value="1"/>
</dbReference>
<dbReference type="PANTHER" id="PTHR43775">
    <property type="entry name" value="FATTY ACID SYNTHASE"/>
    <property type="match status" value="1"/>
</dbReference>
<dbReference type="EC" id="2.3.1.94" evidence="13"/>
<dbReference type="STRING" id="860235.AOZ06_39645"/>
<dbReference type="PROSITE" id="PS00012">
    <property type="entry name" value="PHOSPHOPANTETHEINE"/>
    <property type="match status" value="1"/>
</dbReference>
<evidence type="ECO:0000256" key="11">
    <source>
        <dbReference type="ARBA" id="ARBA00060622"/>
    </source>
</evidence>
<reference evidence="16 17" key="1">
    <citation type="submission" date="2015-07" db="EMBL/GenBank/DDBJ databases">
        <title>Genome sequencing of Kibdelosporangium phytohabitans.</title>
        <authorList>
            <person name="Qin S."/>
            <person name="Xing K."/>
        </authorList>
    </citation>
    <scope>NUCLEOTIDE SEQUENCE [LARGE SCALE GENOMIC DNA]</scope>
    <source>
        <strain evidence="16 17">KLBMP1111</strain>
    </source>
</reference>
<dbReference type="Pfam" id="PF08990">
    <property type="entry name" value="Docking"/>
    <property type="match status" value="1"/>
</dbReference>
<dbReference type="InterPro" id="IPR014043">
    <property type="entry name" value="Acyl_transferase_dom"/>
</dbReference>
<evidence type="ECO:0000256" key="5">
    <source>
        <dbReference type="ARBA" id="ARBA00022737"/>
    </source>
</evidence>
<comment type="subunit">
    <text evidence="12">Homodimer. Erythronolide synthase is composed of EryAI, EryAII and EryAIII multimodular (2 modules) polypeptides each coding for a functional synthase subunit which participates in 2 of the six FAS-like elongation steps required for formation of the polyketide. Module 1, 2, 3, 4, 5, and 6 participating in biosynthesis steps 1, 2, 3, 4, 5, and 6, respectively.</text>
</comment>
<comment type="function">
    <text evidence="10">Involved in the biosynthesis of antibiotic erythromycin via the biosynthesis of its aglycone precursor, 6-deoxyerythronolide B (6-dEB).</text>
</comment>
<dbReference type="InterPro" id="IPR020806">
    <property type="entry name" value="PKS_PP-bd"/>
</dbReference>
<dbReference type="InterPro" id="IPR016036">
    <property type="entry name" value="Malonyl_transacylase_ACP-bd"/>
</dbReference>
<dbReference type="Gene3D" id="3.30.70.3290">
    <property type="match status" value="1"/>
</dbReference>
<evidence type="ECO:0000256" key="7">
    <source>
        <dbReference type="ARBA" id="ARBA00023268"/>
    </source>
</evidence>
<evidence type="ECO:0000256" key="12">
    <source>
        <dbReference type="ARBA" id="ARBA00063272"/>
    </source>
</evidence>
<dbReference type="PROSITE" id="PS50075">
    <property type="entry name" value="CARRIER"/>
    <property type="match status" value="1"/>
</dbReference>
<protein>
    <recommendedName>
        <fullName evidence="13">6-deoxyerythronolide-B synthase</fullName>
        <ecNumber evidence="13">2.3.1.94</ecNumber>
    </recommendedName>
</protein>
<dbReference type="InterPro" id="IPR020841">
    <property type="entry name" value="PKS_Beta-ketoAc_synthase_dom"/>
</dbReference>
<dbReference type="InterPro" id="IPR014031">
    <property type="entry name" value="Ketoacyl_synth_C"/>
</dbReference>
<keyword evidence="8" id="KW-0012">Acyltransferase</keyword>
<dbReference type="SMART" id="SM01294">
    <property type="entry name" value="PKS_PP_betabranch"/>
    <property type="match status" value="1"/>
</dbReference>
<dbReference type="Gene3D" id="1.10.1200.10">
    <property type="entry name" value="ACP-like"/>
    <property type="match status" value="1"/>
</dbReference>
<dbReference type="Gene3D" id="3.40.47.10">
    <property type="match status" value="1"/>
</dbReference>
<keyword evidence="17" id="KW-1185">Reference proteome</keyword>
<evidence type="ECO:0000256" key="4">
    <source>
        <dbReference type="ARBA" id="ARBA00022679"/>
    </source>
</evidence>
<dbReference type="Pfam" id="PF16197">
    <property type="entry name" value="KAsynt_C_assoc"/>
    <property type="match status" value="1"/>
</dbReference>
<dbReference type="EMBL" id="CP012752">
    <property type="protein sequence ID" value="ALG12164.1"/>
    <property type="molecule type" value="Genomic_DNA"/>
</dbReference>
<evidence type="ECO:0000259" key="14">
    <source>
        <dbReference type="PROSITE" id="PS50075"/>
    </source>
</evidence>
<dbReference type="InterPro" id="IPR057326">
    <property type="entry name" value="KR_dom"/>
</dbReference>
<evidence type="ECO:0000259" key="15">
    <source>
        <dbReference type="PROSITE" id="PS52004"/>
    </source>
</evidence>
<dbReference type="FunFam" id="1.10.1200.10:FF:000007">
    <property type="entry name" value="Probable polyketide synthase pks17"/>
    <property type="match status" value="1"/>
</dbReference>
<dbReference type="SMART" id="SM00827">
    <property type="entry name" value="PKS_AT"/>
    <property type="match status" value="1"/>
</dbReference>
<dbReference type="GO" id="GO:0004312">
    <property type="term" value="F:fatty acid synthase activity"/>
    <property type="evidence" value="ECO:0007669"/>
    <property type="project" value="TreeGrafter"/>
</dbReference>
<dbReference type="SMART" id="SM00822">
    <property type="entry name" value="PKS_KR"/>
    <property type="match status" value="1"/>
</dbReference>
<dbReference type="Pfam" id="PF00109">
    <property type="entry name" value="ketoacyl-synt"/>
    <property type="match status" value="1"/>
</dbReference>
<dbReference type="FunFam" id="3.40.366.10:FF:000002">
    <property type="entry name" value="Probable polyketide synthase 2"/>
    <property type="match status" value="1"/>
</dbReference>
<dbReference type="PROSITE" id="PS52004">
    <property type="entry name" value="KS3_2"/>
    <property type="match status" value="1"/>
</dbReference>
<dbReference type="InterPro" id="IPR009081">
    <property type="entry name" value="PP-bd_ACP"/>
</dbReference>
<evidence type="ECO:0000256" key="10">
    <source>
        <dbReference type="ARBA" id="ARBA00060158"/>
    </source>
</evidence>
<evidence type="ECO:0000313" key="16">
    <source>
        <dbReference type="EMBL" id="ALG12164.1"/>
    </source>
</evidence>
<dbReference type="Pfam" id="PF00698">
    <property type="entry name" value="Acyl_transf_1"/>
    <property type="match status" value="1"/>
</dbReference>
<dbReference type="InterPro" id="IPR036291">
    <property type="entry name" value="NAD(P)-bd_dom_sf"/>
</dbReference>
<name>A0A0N9IBE9_9PSEU</name>
<dbReference type="SUPFAM" id="SSF101173">
    <property type="entry name" value="Docking domain B of the erythromycin polyketide synthase (DEBS)"/>
    <property type="match status" value="1"/>
</dbReference>
<dbReference type="GO" id="GO:0004315">
    <property type="term" value="F:3-oxoacyl-[acyl-carrier-protein] synthase activity"/>
    <property type="evidence" value="ECO:0007669"/>
    <property type="project" value="InterPro"/>
</dbReference>
<keyword evidence="5" id="KW-0677">Repeat</keyword>
<dbReference type="InterPro" id="IPR013968">
    <property type="entry name" value="PKS_KR"/>
</dbReference>
<dbReference type="FunFam" id="3.40.47.10:FF:000019">
    <property type="entry name" value="Polyketide synthase type I"/>
    <property type="match status" value="1"/>
</dbReference>
<evidence type="ECO:0000256" key="8">
    <source>
        <dbReference type="ARBA" id="ARBA00023315"/>
    </source>
</evidence>
<dbReference type="OrthoDB" id="9778690at2"/>
<dbReference type="InterPro" id="IPR018201">
    <property type="entry name" value="Ketoacyl_synth_AS"/>
</dbReference>
<dbReference type="GO" id="GO:0033068">
    <property type="term" value="P:macrolide biosynthetic process"/>
    <property type="evidence" value="ECO:0007669"/>
    <property type="project" value="UniProtKB-ARBA"/>
</dbReference>
<dbReference type="InterPro" id="IPR050091">
    <property type="entry name" value="PKS_NRPS_Biosynth_Enz"/>
</dbReference>
<evidence type="ECO:0000256" key="3">
    <source>
        <dbReference type="ARBA" id="ARBA00022553"/>
    </source>
</evidence>
<proteinExistence type="predicted"/>
<sequence>MSAEDKLRDYLNRVTADLRRVRKRVRELEDNAREPIAIVGMSCRYPGGVTSPQQLWELVEAGRDAVGPLPANRGWDLEQAYHPDRDVPGRFHMREGGFLHDADLFDAEFFGMAPREATAADPQQRLLLESTWEALEHAGVDPVSLRGTKTGVFVGVITQDYGPRYSAAPPGSAGYLMTGTTASVASGRISYTFGFEGPAVTVDTACSSSLVALHLAAQSLRNGESTLAVVGGATVMSAPGMLVEFCKQGGVSPDGRCRAFSADADGFSPAEGVGVLLLERLSDAERLGHPVLAVVRGSAVNQDGASNGLTAPNGPSQQRVIRAALDNAQLGPDEIDVVEAHGTGTRLGDPIEADALLATYGQHRQAGHPLWLGSVKSNIGHSQAAAGIAGVIKMVMAMRNGVLPRTLHADNPTPHVDWSSGTVRLLTEQRPWTEHDRPRRAAVSSFGISGTNTHVILEQDPRTSTTAEPTAGRQGPTMWPLSARTREALRHQADRVLAHVEAHPEVPATDVGFSLATSRSTWEHRAVVVADKLEDLHEGLRALSNGTTTPHLVRANATSGGTVLVFPGQGSQWPGMALELYESQPVFARHLAECAEAIEAFTGWSVIDVLKGVAGAPSPDRVDVIQPVLFAVMVSMANLWRSYGVSPAAVIGHSQGEIAAACFAGALSLPDAARVVALRSQALTALAGAGGMVSVPLPVGEVRERVAEWGDQISVAAVNGPNTTVVSGDATALDELLAQLTSEAVRAKRVAVDYASHSAHVEQIRAGLIRLLADITPGHSEIPIFSTLTGKRLDTTVMGAEYWYDNLRESVRFEDAIRASLDQGHRLFIEVGPHPVLAGGMQETAESAGTRATVLDSTRRDDGGTRRFLTSLALAHANGASVDWEAVFAGTSARRVELPTYAFQRERFWLDTPETVAERTTVDDWTYRVAWRPLVRSPRPLLAGDWLVVAEASQQTGAVLDTLARYGARPVLADLDHLTEVAAGRRFDGVLSLLALDDRPHPEYPAVPCGYARTISLVQRLGELDVDGRLWCVTQCAVAVSDDDSMQGYAQSLVWGLSHVLVMEQPERWGGLVDLPADFDLSAFDDDTGLGLVAALSGVDGEDQVAVRPGGLFARRLTRGKAGPDVWRPHGTVLITGGTGALGAHVARWLAANGAEHLVLTSRTGQAAPGAADLEAELRGHGVEVTVAACDATDRDALRHLLDSYPPDAVFHTSVVLDDGPISALTTGQIDRVLRAKAQTAVTLHELTRDLDLSAFVLFSSIGSVLGLTGQGNYAPGNAFLDALAYKRRAEGLPATSIAWGGWAGSGLAYRPGVEESLRRHGLRRMPPRLASSALGSAVAETFVVVADVDWEQAPTSFVTPLVAELAGHPNAQPDNGVVEHWMSLSEALRGEAVLDEVRNHVAAVLGHSSVDHVRTDRAFTEMGMDSMTAIELRNRLITATGLNVPPAMIFSHPTVAALAGFLSEQLVQPAAVTGMAELARLESALTTLPDDLGGRAEMAGRVRALLHRLEPVSATGGDLDVSDHDELFALIDDEFGRR</sequence>
<accession>A0A0N9IBE9</accession>
<dbReference type="PANTHER" id="PTHR43775:SF51">
    <property type="entry name" value="INACTIVE PHENOLPHTHIOCEROL SYNTHESIS POLYKETIDE SYNTHASE TYPE I PKS1-RELATED"/>
    <property type="match status" value="1"/>
</dbReference>
<dbReference type="InterPro" id="IPR016039">
    <property type="entry name" value="Thiolase-like"/>
</dbReference>
<dbReference type="KEGG" id="kphy:AOZ06_39645"/>
<dbReference type="SUPFAM" id="SSF52151">
    <property type="entry name" value="FabD/lysophospholipase-like"/>
    <property type="match status" value="1"/>
</dbReference>
<gene>
    <name evidence="16" type="ORF">AOZ06_39645</name>
</gene>
<keyword evidence="4" id="KW-0808">Transferase</keyword>
<dbReference type="SUPFAM" id="SSF47336">
    <property type="entry name" value="ACP-like"/>
    <property type="match status" value="1"/>
</dbReference>
<dbReference type="InterPro" id="IPR036736">
    <property type="entry name" value="ACP-like_sf"/>
</dbReference>
<keyword evidence="2" id="KW-0596">Phosphopantetheine</keyword>
<dbReference type="InterPro" id="IPR015083">
    <property type="entry name" value="NorB/c/GfsB-D-like_docking"/>
</dbReference>
<dbReference type="InterPro" id="IPR001227">
    <property type="entry name" value="Ac_transferase_dom_sf"/>
</dbReference>
<evidence type="ECO:0000256" key="2">
    <source>
        <dbReference type="ARBA" id="ARBA00022450"/>
    </source>
</evidence>